<dbReference type="Pfam" id="PF16868">
    <property type="entry name" value="NMT1_3"/>
    <property type="match status" value="1"/>
</dbReference>
<dbReference type="AlphaFoldDB" id="A0A4R3NCZ4"/>
<feature type="signal peptide" evidence="1">
    <location>
        <begin position="1"/>
        <end position="26"/>
    </location>
</feature>
<comment type="caution">
    <text evidence="2">The sequence shown here is derived from an EMBL/GenBank/DDBJ whole genome shotgun (WGS) entry which is preliminary data.</text>
</comment>
<dbReference type="Proteomes" id="UP000295097">
    <property type="component" value="Unassembled WGS sequence"/>
</dbReference>
<dbReference type="RefSeq" id="WP_132314298.1">
    <property type="nucleotide sequence ID" value="NZ_SMAR01000068.1"/>
</dbReference>
<proteinExistence type="predicted"/>
<dbReference type="Gene3D" id="3.40.190.10">
    <property type="entry name" value="Periplasmic binding protein-like II"/>
    <property type="match status" value="2"/>
</dbReference>
<keyword evidence="1" id="KW-0732">Signal</keyword>
<keyword evidence="3" id="KW-1185">Reference proteome</keyword>
<dbReference type="PANTHER" id="PTHR42941">
    <property type="entry name" value="SLL1037 PROTEIN"/>
    <property type="match status" value="1"/>
</dbReference>
<dbReference type="EMBL" id="SMAR01000068">
    <property type="protein sequence ID" value="TCT28133.1"/>
    <property type="molecule type" value="Genomic_DNA"/>
</dbReference>
<dbReference type="SUPFAM" id="SSF53850">
    <property type="entry name" value="Periplasmic binding protein-like II"/>
    <property type="match status" value="1"/>
</dbReference>
<accession>A0A4R3NCZ4</accession>
<gene>
    <name evidence="2" type="ORF">EDC90_10687</name>
</gene>
<dbReference type="OrthoDB" id="9776669at2"/>
<feature type="chain" id="PRO_5020905749" description="TRAP transporter TAXI family solute receptor" evidence="1">
    <location>
        <begin position="27"/>
        <end position="333"/>
    </location>
</feature>
<evidence type="ECO:0000313" key="3">
    <source>
        <dbReference type="Proteomes" id="UP000295097"/>
    </source>
</evidence>
<evidence type="ECO:0000256" key="1">
    <source>
        <dbReference type="SAM" id="SignalP"/>
    </source>
</evidence>
<evidence type="ECO:0008006" key="4">
    <source>
        <dbReference type="Google" id="ProtNLM"/>
    </source>
</evidence>
<dbReference type="PANTHER" id="PTHR42941:SF1">
    <property type="entry name" value="SLL1037 PROTEIN"/>
    <property type="match status" value="1"/>
</dbReference>
<protein>
    <recommendedName>
        <fullName evidence="4">TRAP transporter TAXI family solute receptor</fullName>
    </recommendedName>
</protein>
<name>A0A4R3NCZ4_9HYPH</name>
<dbReference type="NCBIfam" id="TIGR02122">
    <property type="entry name" value="TRAP_TAXI"/>
    <property type="match status" value="1"/>
</dbReference>
<evidence type="ECO:0000313" key="2">
    <source>
        <dbReference type="EMBL" id="TCT28133.1"/>
    </source>
</evidence>
<sequence length="333" mass="35079">MSLKSRCVAGIAALGIAAALTGHASAQEPVDLTIASFKSGSSWFVYSATIGEILRKVLPEGSTIDTPPLGGGYANVRLVSAGKADMALSHGMTNRWAKEGIVAYDAPIKNIRGLLGGLDTYYLNVTAADAEPGTSVKAYFTEVNPRAVVGLNPPGSMATFAGEMLLAEAGASQEQLEATGGRYSYIPIPDIIAGFADGTVDATPQMITVGHPMTTEISQKADVVQLSPSPELLDVMAQKYGFGTAVLPAGTFRGQDEDITLPSTNTTLIASADMSDDLAYAIVKSLIENAEQLKSSHGALADFNPEDAWKPELVNLPLHPGAIRYFKERGWME</sequence>
<organism evidence="2 3">
    <name type="scientific">Martelella mediterranea</name>
    <dbReference type="NCBI Taxonomy" id="293089"/>
    <lineage>
        <taxon>Bacteria</taxon>
        <taxon>Pseudomonadati</taxon>
        <taxon>Pseudomonadota</taxon>
        <taxon>Alphaproteobacteria</taxon>
        <taxon>Hyphomicrobiales</taxon>
        <taxon>Aurantimonadaceae</taxon>
        <taxon>Martelella</taxon>
    </lineage>
</organism>
<dbReference type="InterPro" id="IPR011852">
    <property type="entry name" value="TRAP_TAXI"/>
</dbReference>
<reference evidence="2 3" key="1">
    <citation type="submission" date="2019-03" db="EMBL/GenBank/DDBJ databases">
        <title>Freshwater and sediment microbial communities from various areas in North America, analyzing microbe dynamics in response to fracking.</title>
        <authorList>
            <person name="Lamendella R."/>
        </authorList>
    </citation>
    <scope>NUCLEOTIDE SEQUENCE [LARGE SCALE GENOMIC DNA]</scope>
    <source>
        <strain evidence="2 3">175.2</strain>
    </source>
</reference>